<evidence type="ECO:0000313" key="1">
    <source>
        <dbReference type="EMBL" id="MCI56831.1"/>
    </source>
</evidence>
<dbReference type="EMBL" id="LXQA010519069">
    <property type="protein sequence ID" value="MCI56831.1"/>
    <property type="molecule type" value="Genomic_DNA"/>
</dbReference>
<comment type="caution">
    <text evidence="1">The sequence shown here is derived from an EMBL/GenBank/DDBJ whole genome shotgun (WGS) entry which is preliminary data.</text>
</comment>
<name>A0A392T6V5_9FABA</name>
<protein>
    <submittedName>
        <fullName evidence="1">Uncharacterized protein</fullName>
    </submittedName>
</protein>
<sequence>MVPCDSVYNCILGRPTLVALGAVPSTIHLKMKYHNDEDGEVTIEADMV</sequence>
<feature type="non-terminal residue" evidence="1">
    <location>
        <position position="48"/>
    </location>
</feature>
<evidence type="ECO:0000313" key="2">
    <source>
        <dbReference type="Proteomes" id="UP000265520"/>
    </source>
</evidence>
<dbReference type="Proteomes" id="UP000265520">
    <property type="component" value="Unassembled WGS sequence"/>
</dbReference>
<proteinExistence type="predicted"/>
<organism evidence="1 2">
    <name type="scientific">Trifolium medium</name>
    <dbReference type="NCBI Taxonomy" id="97028"/>
    <lineage>
        <taxon>Eukaryota</taxon>
        <taxon>Viridiplantae</taxon>
        <taxon>Streptophyta</taxon>
        <taxon>Embryophyta</taxon>
        <taxon>Tracheophyta</taxon>
        <taxon>Spermatophyta</taxon>
        <taxon>Magnoliopsida</taxon>
        <taxon>eudicotyledons</taxon>
        <taxon>Gunneridae</taxon>
        <taxon>Pentapetalae</taxon>
        <taxon>rosids</taxon>
        <taxon>fabids</taxon>
        <taxon>Fabales</taxon>
        <taxon>Fabaceae</taxon>
        <taxon>Papilionoideae</taxon>
        <taxon>50 kb inversion clade</taxon>
        <taxon>NPAAA clade</taxon>
        <taxon>Hologalegina</taxon>
        <taxon>IRL clade</taxon>
        <taxon>Trifolieae</taxon>
        <taxon>Trifolium</taxon>
    </lineage>
</organism>
<keyword evidence="2" id="KW-1185">Reference proteome</keyword>
<accession>A0A392T6V5</accession>
<dbReference type="AlphaFoldDB" id="A0A392T6V5"/>
<reference evidence="1 2" key="1">
    <citation type="journal article" date="2018" name="Front. Plant Sci.">
        <title>Red Clover (Trifolium pratense) and Zigzag Clover (T. medium) - A Picture of Genomic Similarities and Differences.</title>
        <authorList>
            <person name="Dluhosova J."/>
            <person name="Istvanek J."/>
            <person name="Nedelnik J."/>
            <person name="Repkova J."/>
        </authorList>
    </citation>
    <scope>NUCLEOTIDE SEQUENCE [LARGE SCALE GENOMIC DNA]</scope>
    <source>
        <strain evidence="2">cv. 10/8</strain>
        <tissue evidence="1">Leaf</tissue>
    </source>
</reference>